<dbReference type="EMBL" id="CP003600">
    <property type="protein sequence ID" value="AFY92446.1"/>
    <property type="molecule type" value="Genomic_DNA"/>
</dbReference>
<proteinExistence type="predicted"/>
<accession>K9UDF1</accession>
<organism evidence="1 2">
    <name type="scientific">Chamaesiphon minutus (strain ATCC 27169 / PCC 6605)</name>
    <dbReference type="NCBI Taxonomy" id="1173020"/>
    <lineage>
        <taxon>Bacteria</taxon>
        <taxon>Bacillati</taxon>
        <taxon>Cyanobacteriota</taxon>
        <taxon>Cyanophyceae</taxon>
        <taxon>Gomontiellales</taxon>
        <taxon>Chamaesiphonaceae</taxon>
        <taxon>Chamaesiphon</taxon>
    </lineage>
</organism>
<reference evidence="1 2" key="1">
    <citation type="submission" date="2012-05" db="EMBL/GenBank/DDBJ databases">
        <title>Finished chromosome of genome of Chamaesiphon sp. PCC 6605.</title>
        <authorList>
            <consortium name="US DOE Joint Genome Institute"/>
            <person name="Gugger M."/>
            <person name="Coursin T."/>
            <person name="Rippka R."/>
            <person name="Tandeau De Marsac N."/>
            <person name="Huntemann M."/>
            <person name="Wei C.-L."/>
            <person name="Han J."/>
            <person name="Detter J.C."/>
            <person name="Han C."/>
            <person name="Tapia R."/>
            <person name="Chen A."/>
            <person name="Kyrpides N."/>
            <person name="Mavromatis K."/>
            <person name="Markowitz V."/>
            <person name="Szeto E."/>
            <person name="Ivanova N."/>
            <person name="Pagani I."/>
            <person name="Pati A."/>
            <person name="Goodwin L."/>
            <person name="Nordberg H.P."/>
            <person name="Cantor M.N."/>
            <person name="Hua S.X."/>
            <person name="Woyke T."/>
            <person name="Kerfeld C.A."/>
        </authorList>
    </citation>
    <scope>NUCLEOTIDE SEQUENCE [LARGE SCALE GENOMIC DNA]</scope>
    <source>
        <strain evidence="2">ATCC 27169 / PCC 6605</strain>
    </source>
</reference>
<dbReference type="AlphaFoldDB" id="K9UDF1"/>
<evidence type="ECO:0000313" key="1">
    <source>
        <dbReference type="EMBL" id="AFY92446.1"/>
    </source>
</evidence>
<keyword evidence="2" id="KW-1185">Reference proteome</keyword>
<dbReference type="KEGG" id="cmp:Cha6605_1237"/>
<dbReference type="HOGENOM" id="CLU_1406526_0_0_3"/>
<dbReference type="STRING" id="1173020.Cha6605_1237"/>
<evidence type="ECO:0000313" key="2">
    <source>
        <dbReference type="Proteomes" id="UP000010366"/>
    </source>
</evidence>
<name>K9UDF1_CHAP6</name>
<protein>
    <submittedName>
        <fullName evidence="1">Uncharacterized protein</fullName>
    </submittedName>
</protein>
<dbReference type="Proteomes" id="UP000010366">
    <property type="component" value="Chromosome"/>
</dbReference>
<gene>
    <name evidence="1" type="ORF">Cha6605_1237</name>
</gene>
<dbReference type="RefSeq" id="WP_015158632.1">
    <property type="nucleotide sequence ID" value="NC_019697.1"/>
</dbReference>
<sequence length="193" mass="21864">MCDGKVYRGCDLGYGWNDISAKLNYQPEWDLEVMQQANAVANAVNAKLDRHQKTQLDRLTQISWQMLDGKPQFKNTRLTLDYDPELQQMTLLRHRPCKVVLCAQMQADGSWQPVGLPNIQPKDVELIDRTSLKLGIQALDDSPMDNLEACTSIFDDRAVISVSIDHSIDPNRINLATKQPEPQFYADDDGLSM</sequence>